<proteinExistence type="inferred from homology"/>
<reference evidence="3" key="1">
    <citation type="submission" date="2020-05" db="EMBL/GenBank/DDBJ databases">
        <authorList>
            <person name="Chiriac C."/>
            <person name="Salcher M."/>
            <person name="Ghai R."/>
            <person name="Kavagutti S V."/>
        </authorList>
    </citation>
    <scope>NUCLEOTIDE SEQUENCE</scope>
</reference>
<dbReference type="PANTHER" id="PTHR11808">
    <property type="entry name" value="TRANS-SULFURATION ENZYME FAMILY MEMBER"/>
    <property type="match status" value="1"/>
</dbReference>
<evidence type="ECO:0000256" key="1">
    <source>
        <dbReference type="ARBA" id="ARBA00001933"/>
    </source>
</evidence>
<evidence type="ECO:0000313" key="3">
    <source>
        <dbReference type="EMBL" id="CAB4679884.1"/>
    </source>
</evidence>
<dbReference type="InterPro" id="IPR015421">
    <property type="entry name" value="PyrdxlP-dep_Trfase_major"/>
</dbReference>
<dbReference type="CDD" id="cd00614">
    <property type="entry name" value="CGS_like"/>
    <property type="match status" value="1"/>
</dbReference>
<evidence type="ECO:0000256" key="2">
    <source>
        <dbReference type="ARBA" id="ARBA00022898"/>
    </source>
</evidence>
<dbReference type="PANTHER" id="PTHR11808:SF80">
    <property type="entry name" value="CYSTATHIONINE GAMMA-LYASE"/>
    <property type="match status" value="1"/>
</dbReference>
<sequence length="410" mass="44656">MTKRVRPWGYQDSTDAAPANWALHPDTVAVRGGLARTGYGETGEALFLNSGFTYDSAEQAEAAFKEETEHFVYSRFANPTVATFEARIAQIEGAEAALATSTGMSAMFASVACLVQAGDRIVASASMFSSCYVVLTEILPKWGVQIELVEGNDKKVWAAALSQPTKVVFIESPSNPMMQIVDIRMVSDLAHKVGATVIVDNVLASPVLQKPLELGADVVMYSATKHIDGQGRVLGGVICGRKDYIHGLLRQFTRHTGPTMGAFEAWVLTKSLETMSMRVERMSSSALEIAKFLEGNKKVAAVRYPWLKSHADYSLAKKQMRGGGSTIAMTFKGDKSKVFKFMNALQVIDISNNLGDSKSLMTHPSSTTHRRLGTDVQLQMGITESTVRLSVGLEHPSDLIRDIEQALKQL</sequence>
<dbReference type="Gene3D" id="3.40.640.10">
    <property type="entry name" value="Type I PLP-dependent aspartate aminotransferase-like (Major domain)"/>
    <property type="match status" value="1"/>
</dbReference>
<keyword evidence="2" id="KW-0663">Pyridoxal phosphate</keyword>
<dbReference type="Pfam" id="PF01053">
    <property type="entry name" value="Cys_Met_Meta_PP"/>
    <property type="match status" value="1"/>
</dbReference>
<dbReference type="SUPFAM" id="SSF53383">
    <property type="entry name" value="PLP-dependent transferases"/>
    <property type="match status" value="1"/>
</dbReference>
<dbReference type="EMBL" id="CAEZXK010000003">
    <property type="protein sequence ID" value="CAB4679884.1"/>
    <property type="molecule type" value="Genomic_DNA"/>
</dbReference>
<dbReference type="InterPro" id="IPR015422">
    <property type="entry name" value="PyrdxlP-dep_Trfase_small"/>
</dbReference>
<dbReference type="InterPro" id="IPR015424">
    <property type="entry name" value="PyrdxlP-dep_Trfase"/>
</dbReference>
<name>A0A6J6N4U6_9ZZZZ</name>
<dbReference type="GO" id="GO:0016846">
    <property type="term" value="F:carbon-sulfur lyase activity"/>
    <property type="evidence" value="ECO:0007669"/>
    <property type="project" value="TreeGrafter"/>
</dbReference>
<gene>
    <name evidence="3" type="ORF">UFOPK2370_00188</name>
</gene>
<dbReference type="NCBIfam" id="TIGR01325">
    <property type="entry name" value="O_suc_HS_sulf"/>
    <property type="match status" value="1"/>
</dbReference>
<dbReference type="GO" id="GO:0005737">
    <property type="term" value="C:cytoplasm"/>
    <property type="evidence" value="ECO:0007669"/>
    <property type="project" value="TreeGrafter"/>
</dbReference>
<dbReference type="FunFam" id="3.40.640.10:FF:000046">
    <property type="entry name" value="Cystathionine gamma-lyase"/>
    <property type="match status" value="1"/>
</dbReference>
<accession>A0A6J6N4U6</accession>
<dbReference type="GO" id="GO:0030170">
    <property type="term" value="F:pyridoxal phosphate binding"/>
    <property type="evidence" value="ECO:0007669"/>
    <property type="project" value="InterPro"/>
</dbReference>
<dbReference type="GO" id="GO:0019346">
    <property type="term" value="P:transsulfuration"/>
    <property type="evidence" value="ECO:0007669"/>
    <property type="project" value="InterPro"/>
</dbReference>
<organism evidence="3">
    <name type="scientific">freshwater metagenome</name>
    <dbReference type="NCBI Taxonomy" id="449393"/>
    <lineage>
        <taxon>unclassified sequences</taxon>
        <taxon>metagenomes</taxon>
        <taxon>ecological metagenomes</taxon>
    </lineage>
</organism>
<dbReference type="Gene3D" id="3.90.1150.10">
    <property type="entry name" value="Aspartate Aminotransferase, domain 1"/>
    <property type="match status" value="1"/>
</dbReference>
<protein>
    <submittedName>
        <fullName evidence="3">Unannotated protein</fullName>
    </submittedName>
</protein>
<dbReference type="InterPro" id="IPR000277">
    <property type="entry name" value="Cys/Met-Metab_PyrdxlP-dep_enz"/>
</dbReference>
<comment type="cofactor">
    <cofactor evidence="1">
        <name>pyridoxal 5'-phosphate</name>
        <dbReference type="ChEBI" id="CHEBI:597326"/>
    </cofactor>
</comment>
<dbReference type="InterPro" id="IPR006234">
    <property type="entry name" value="O-succ-hSer_sulfhydrylase"/>
</dbReference>
<dbReference type="AlphaFoldDB" id="A0A6J6N4U6"/>
<dbReference type="HAMAP" id="MF_02056">
    <property type="entry name" value="MetZ"/>
    <property type="match status" value="1"/>
</dbReference>
<dbReference type="GO" id="GO:0071268">
    <property type="term" value="P:homocysteine biosynthetic process"/>
    <property type="evidence" value="ECO:0007669"/>
    <property type="project" value="InterPro"/>
</dbReference>
<dbReference type="PIRSF" id="PIRSF001434">
    <property type="entry name" value="CGS"/>
    <property type="match status" value="1"/>
</dbReference>